<protein>
    <submittedName>
        <fullName evidence="3">Uncharacterized protein</fullName>
    </submittedName>
</protein>
<feature type="coiled-coil region" evidence="1">
    <location>
        <begin position="147"/>
        <end position="184"/>
    </location>
</feature>
<name>A0A182N7I2_9DIPT</name>
<feature type="compositionally biased region" description="Polar residues" evidence="2">
    <location>
        <begin position="639"/>
        <end position="650"/>
    </location>
</feature>
<evidence type="ECO:0000313" key="3">
    <source>
        <dbReference type="EnsemblMetazoa" id="ADIR003606-PA"/>
    </source>
</evidence>
<feature type="region of interest" description="Disordered" evidence="2">
    <location>
        <begin position="212"/>
        <end position="255"/>
    </location>
</feature>
<reference evidence="4" key="1">
    <citation type="submission" date="2013-03" db="EMBL/GenBank/DDBJ databases">
        <title>The Genome Sequence of Anopheles dirus WRAIR2.</title>
        <authorList>
            <consortium name="The Broad Institute Genomics Platform"/>
            <person name="Neafsey D.E."/>
            <person name="Walton C."/>
            <person name="Walker B."/>
            <person name="Young S.K."/>
            <person name="Zeng Q."/>
            <person name="Gargeya S."/>
            <person name="Fitzgerald M."/>
            <person name="Haas B."/>
            <person name="Abouelleil A."/>
            <person name="Allen A.W."/>
            <person name="Alvarado L."/>
            <person name="Arachchi H.M."/>
            <person name="Berlin A.M."/>
            <person name="Chapman S.B."/>
            <person name="Gainer-Dewar J."/>
            <person name="Goldberg J."/>
            <person name="Griggs A."/>
            <person name="Gujja S."/>
            <person name="Hansen M."/>
            <person name="Howarth C."/>
            <person name="Imamovic A."/>
            <person name="Ireland A."/>
            <person name="Larimer J."/>
            <person name="McCowan C."/>
            <person name="Murphy C."/>
            <person name="Pearson M."/>
            <person name="Poon T.W."/>
            <person name="Priest M."/>
            <person name="Roberts A."/>
            <person name="Saif S."/>
            <person name="Shea T."/>
            <person name="Sisk P."/>
            <person name="Sykes S."/>
            <person name="Wortman J."/>
            <person name="Nusbaum C."/>
            <person name="Birren B."/>
        </authorList>
    </citation>
    <scope>NUCLEOTIDE SEQUENCE [LARGE SCALE GENOMIC DNA]</scope>
    <source>
        <strain evidence="4">WRAIR2</strain>
    </source>
</reference>
<dbReference type="EnsemblMetazoa" id="ADIR003606-RA">
    <property type="protein sequence ID" value="ADIR003606-PA"/>
    <property type="gene ID" value="ADIR003606"/>
</dbReference>
<sequence>MESPAALEAKDIIANYMASSLTSPMDASFNEREQLAELHKQIELKKAYRDDMRRLNSGLYALKQGMLSRTGNEDFAEQLAGEMHASIRQVAEAQYEAPCDSEHQSFEQNLLGNSHQVLADQMELQKLQGVLRLQDQLRTKLAGTRIVKQLERERASLASEEKEIAKLEATSNEAMQKRQEMLDRKRREIADALIRIGEALVHAKELRTKLAEVDKEQHRDELHDDQGSESDLRSEEGRKENFGTAAESDKGTHSSAPLFESIDWNFGSVNMDCQLNMNFKNPNDFPDILTHLSTINIGKFNFIQDKAQTPDEKSIKKGRKREATPMKVPKHAEGMKTSPPCRPVETNQAKKPKISDKKDHVIELLDDEVENIPKNENPSVGKKCESTTVPVAPKKMLQVVIQKMSATPAEGNRRPARNSGTFPAPQAKVALPIEPNKGSPVEKKMSASTSMFGEVFKKDITANNAKQPKVKKDPPSTNQQAPSLPVVPPLGQRKSNAPNQPKLPDVQKRSRSSKVLSPVSTSSPRSTRSASIVAAKHVEPPVLQADTTLEEDTGMEASTSSNSLDFAMQSSSGEFDVNLSGEFQLPDGGGIDDDDDLDFLSASPRKNSKGKGGEGKKKSNGGGGGDMDSFGFDFDGSHSNESMNQQDDLF</sequence>
<accession>A0A182N7I2</accession>
<feature type="region of interest" description="Disordered" evidence="2">
    <location>
        <begin position="458"/>
        <end position="650"/>
    </location>
</feature>
<organism evidence="3 4">
    <name type="scientific">Anopheles dirus</name>
    <dbReference type="NCBI Taxonomy" id="7168"/>
    <lineage>
        <taxon>Eukaryota</taxon>
        <taxon>Metazoa</taxon>
        <taxon>Ecdysozoa</taxon>
        <taxon>Arthropoda</taxon>
        <taxon>Hexapoda</taxon>
        <taxon>Insecta</taxon>
        <taxon>Pterygota</taxon>
        <taxon>Neoptera</taxon>
        <taxon>Endopterygota</taxon>
        <taxon>Diptera</taxon>
        <taxon>Nematocera</taxon>
        <taxon>Culicoidea</taxon>
        <taxon>Culicidae</taxon>
        <taxon>Anophelinae</taxon>
        <taxon>Anopheles</taxon>
    </lineage>
</organism>
<feature type="region of interest" description="Disordered" evidence="2">
    <location>
        <begin position="405"/>
        <end position="446"/>
    </location>
</feature>
<evidence type="ECO:0000256" key="2">
    <source>
        <dbReference type="SAM" id="MobiDB-lite"/>
    </source>
</evidence>
<reference evidence="3" key="2">
    <citation type="submission" date="2020-05" db="UniProtKB">
        <authorList>
            <consortium name="EnsemblMetazoa"/>
        </authorList>
    </citation>
    <scope>IDENTIFICATION</scope>
    <source>
        <strain evidence="3">WRAIR2</strain>
    </source>
</reference>
<feature type="compositionally biased region" description="Basic and acidic residues" evidence="2">
    <location>
        <begin position="212"/>
        <end position="252"/>
    </location>
</feature>
<evidence type="ECO:0000313" key="4">
    <source>
        <dbReference type="Proteomes" id="UP000075884"/>
    </source>
</evidence>
<feature type="compositionally biased region" description="Polar residues" evidence="2">
    <location>
        <begin position="556"/>
        <end position="573"/>
    </location>
</feature>
<dbReference type="Proteomes" id="UP000075884">
    <property type="component" value="Unassembled WGS sequence"/>
</dbReference>
<feature type="compositionally biased region" description="Low complexity" evidence="2">
    <location>
        <begin position="513"/>
        <end position="531"/>
    </location>
</feature>
<dbReference type="AlphaFoldDB" id="A0A182N7I2"/>
<proteinExistence type="predicted"/>
<evidence type="ECO:0000256" key="1">
    <source>
        <dbReference type="SAM" id="Coils"/>
    </source>
</evidence>
<feature type="region of interest" description="Disordered" evidence="2">
    <location>
        <begin position="309"/>
        <end position="354"/>
    </location>
</feature>
<keyword evidence="4" id="KW-1185">Reference proteome</keyword>
<dbReference type="VEuPathDB" id="VectorBase:ADIR003606"/>
<keyword evidence="1" id="KW-0175">Coiled coil</keyword>